<protein>
    <submittedName>
        <fullName evidence="2">YpfB family protein</fullName>
    </submittedName>
</protein>
<dbReference type="Pfam" id="PF17313">
    <property type="entry name" value="DUF5359"/>
    <property type="match status" value="1"/>
</dbReference>
<evidence type="ECO:0000313" key="3">
    <source>
        <dbReference type="EMBL" id="MDW8517525.1"/>
    </source>
</evidence>
<organism evidence="2 4">
    <name type="scientific">Priestia flexa</name>
    <dbReference type="NCBI Taxonomy" id="86664"/>
    <lineage>
        <taxon>Bacteria</taxon>
        <taxon>Bacillati</taxon>
        <taxon>Bacillota</taxon>
        <taxon>Bacilli</taxon>
        <taxon>Bacillales</taxon>
        <taxon>Bacillaceae</taxon>
        <taxon>Priestia</taxon>
    </lineage>
</organism>
<evidence type="ECO:0000313" key="5">
    <source>
        <dbReference type="Proteomes" id="UP001284771"/>
    </source>
</evidence>
<evidence type="ECO:0000256" key="1">
    <source>
        <dbReference type="SAM" id="Phobius"/>
    </source>
</evidence>
<sequence>MKRIESLLVKFVIVQFFFLFAAQALLFYSEHTTYFSKVIQYEGVAKNNFNKIIETFDQ</sequence>
<dbReference type="RefSeq" id="WP_160169862.1">
    <property type="nucleotide sequence ID" value="NZ_CANLXW010000016.1"/>
</dbReference>
<gene>
    <name evidence="2" type="ORF">JF537_01465</name>
    <name evidence="3" type="ORF">RIB56_15475</name>
</gene>
<dbReference type="EMBL" id="JAEMWV010000001">
    <property type="protein sequence ID" value="MBN8250244.1"/>
    <property type="molecule type" value="Genomic_DNA"/>
</dbReference>
<proteinExistence type="predicted"/>
<dbReference type="GeneID" id="93683549"/>
<keyword evidence="5" id="KW-1185">Reference proteome</keyword>
<name>A0A1N6NBK0_9BACI</name>
<dbReference type="EMBL" id="JAWUZT010000051">
    <property type="protein sequence ID" value="MDW8517525.1"/>
    <property type="molecule type" value="Genomic_DNA"/>
</dbReference>
<reference evidence="3" key="3">
    <citation type="submission" date="2024-05" db="EMBL/GenBank/DDBJ databases">
        <title>Draft genomic sequences of Priestia flexa CCM isolated from the soil of an abandoned mine contaminated by free cyanide in the high Andean zone of Tacna, Peru.</title>
        <authorList>
            <person name="Caceda Quiroz C.J."/>
            <person name="Maraza Chooque G.J."/>
            <person name="Fora Quispe G.L."/>
            <person name="Carpio Mamani M."/>
        </authorList>
    </citation>
    <scope>NUCLEOTIDE SEQUENCE</scope>
    <source>
        <strain evidence="3">CCM</strain>
    </source>
</reference>
<keyword evidence="1" id="KW-0472">Membrane</keyword>
<accession>A0A1N6NBK0</accession>
<keyword evidence="1" id="KW-0812">Transmembrane</keyword>
<feature type="transmembrane region" description="Helical" evidence="1">
    <location>
        <begin position="7"/>
        <end position="28"/>
    </location>
</feature>
<evidence type="ECO:0000313" key="2">
    <source>
        <dbReference type="EMBL" id="MBN8250244.1"/>
    </source>
</evidence>
<keyword evidence="1" id="KW-1133">Transmembrane helix</keyword>
<reference evidence="2" key="1">
    <citation type="submission" date="2020-12" db="EMBL/GenBank/DDBJ databases">
        <title>PHA producing bacteria isolated from mangrove.</title>
        <authorList>
            <person name="Zheng W."/>
            <person name="Yu S."/>
            <person name="Huang Y."/>
        </authorList>
    </citation>
    <scope>NUCLEOTIDE SEQUENCE</scope>
    <source>
        <strain evidence="2">GN22-4</strain>
    </source>
</reference>
<dbReference type="Proteomes" id="UP000664578">
    <property type="component" value="Unassembled WGS sequence"/>
</dbReference>
<dbReference type="Proteomes" id="UP001284771">
    <property type="component" value="Unassembled WGS sequence"/>
</dbReference>
<dbReference type="AlphaFoldDB" id="A0A1N6NBK0"/>
<reference evidence="5" key="2">
    <citation type="submission" date="2023-07" db="EMBL/GenBank/DDBJ databases">
        <title>Draft genomic sequences of Priestia flexa CCM isolated from the soil of an abandoned mine contaminated by free cyanide in the high Andean zone of Tacna, Peru.</title>
        <authorList>
            <person name="Caceda Quiroz C.J."/>
            <person name="Maraza Chooque G.J."/>
            <person name="Fora Quispe G.L."/>
            <person name="Carpio Mamani M."/>
        </authorList>
    </citation>
    <scope>NUCLEOTIDE SEQUENCE [LARGE SCALE GENOMIC DNA]</scope>
    <source>
        <strain evidence="5">CCM</strain>
    </source>
</reference>
<dbReference type="InterPro" id="IPR035281">
    <property type="entry name" value="DUF5359"/>
</dbReference>
<comment type="caution">
    <text evidence="2">The sequence shown here is derived from an EMBL/GenBank/DDBJ whole genome shotgun (WGS) entry which is preliminary data.</text>
</comment>
<evidence type="ECO:0000313" key="4">
    <source>
        <dbReference type="Proteomes" id="UP000664578"/>
    </source>
</evidence>